<dbReference type="GO" id="GO:0030117">
    <property type="term" value="C:membrane coat"/>
    <property type="evidence" value="ECO:0007669"/>
    <property type="project" value="InterPro"/>
</dbReference>
<dbReference type="Pfam" id="PF01602">
    <property type="entry name" value="Adaptin_N"/>
    <property type="match status" value="1"/>
</dbReference>
<feature type="compositionally biased region" description="Low complexity" evidence="7">
    <location>
        <begin position="654"/>
        <end position="672"/>
    </location>
</feature>
<dbReference type="GO" id="GO:0016192">
    <property type="term" value="P:vesicle-mediated transport"/>
    <property type="evidence" value="ECO:0007669"/>
    <property type="project" value="InterPro"/>
</dbReference>
<dbReference type="GO" id="GO:0030276">
    <property type="term" value="F:clathrin binding"/>
    <property type="evidence" value="ECO:0007669"/>
    <property type="project" value="InterPro"/>
</dbReference>
<evidence type="ECO:0000256" key="7">
    <source>
        <dbReference type="SAM" id="MobiDB-lite"/>
    </source>
</evidence>
<dbReference type="GO" id="GO:0012505">
    <property type="term" value="C:endomembrane system"/>
    <property type="evidence" value="ECO:0007669"/>
    <property type="project" value="UniProtKB-SubCell"/>
</dbReference>
<dbReference type="KEGG" id="mgl:MGL_0377"/>
<keyword evidence="5 6" id="KW-0472">Membrane</keyword>
<organism evidence="9 10">
    <name type="scientific">Malassezia globosa (strain ATCC MYA-4612 / CBS 7966)</name>
    <name type="common">Dandruff-associated fungus</name>
    <dbReference type="NCBI Taxonomy" id="425265"/>
    <lineage>
        <taxon>Eukaryota</taxon>
        <taxon>Fungi</taxon>
        <taxon>Dikarya</taxon>
        <taxon>Basidiomycota</taxon>
        <taxon>Ustilaginomycotina</taxon>
        <taxon>Malasseziomycetes</taxon>
        <taxon>Malasseziales</taxon>
        <taxon>Malasseziaceae</taxon>
        <taxon>Malassezia</taxon>
    </lineage>
</organism>
<dbReference type="InterPro" id="IPR016024">
    <property type="entry name" value="ARM-type_fold"/>
</dbReference>
<evidence type="ECO:0000256" key="4">
    <source>
        <dbReference type="ARBA" id="ARBA00022927"/>
    </source>
</evidence>
<dbReference type="AlphaFoldDB" id="A8PT70"/>
<evidence type="ECO:0000256" key="5">
    <source>
        <dbReference type="ARBA" id="ARBA00023136"/>
    </source>
</evidence>
<comment type="caution">
    <text evidence="9">The sequence shown here is derived from an EMBL/GenBank/DDBJ whole genome shotgun (WGS) entry which is preliminary data.</text>
</comment>
<dbReference type="InterPro" id="IPR016342">
    <property type="entry name" value="AP_complex_bsu_1_2_4"/>
</dbReference>
<reference evidence="9 10" key="1">
    <citation type="journal article" date="2007" name="Proc. Natl. Acad. Sci. U.S.A.">
        <title>Dandruff-associated Malassezia genomes reveal convergent and divergent virulence traits shared with plant and human fungal pathogens.</title>
        <authorList>
            <person name="Xu J."/>
            <person name="Saunders C.W."/>
            <person name="Hu P."/>
            <person name="Grant R.A."/>
            <person name="Boekhout T."/>
            <person name="Kuramae E.E."/>
            <person name="Kronstad J.W."/>
            <person name="Deangelis Y.M."/>
            <person name="Reeder N.L."/>
            <person name="Johnstone K.R."/>
            <person name="Leland M."/>
            <person name="Fieno A.M."/>
            <person name="Begley W.M."/>
            <person name="Sun Y."/>
            <person name="Lacey M.P."/>
            <person name="Chaudhary T."/>
            <person name="Keough T."/>
            <person name="Chu L."/>
            <person name="Sears R."/>
            <person name="Yuan B."/>
            <person name="Dawson T.L.Jr."/>
        </authorList>
    </citation>
    <scope>NUCLEOTIDE SEQUENCE [LARGE SCALE GENOMIC DNA]</scope>
    <source>
        <strain evidence="10">ATCC MYA-4612 / CBS 7966</strain>
    </source>
</reference>
<evidence type="ECO:0000259" key="8">
    <source>
        <dbReference type="Pfam" id="PF01602"/>
    </source>
</evidence>
<dbReference type="OrthoDB" id="10254310at2759"/>
<proteinExistence type="inferred from homology"/>
<accession>A8PT70</accession>
<evidence type="ECO:0000256" key="1">
    <source>
        <dbReference type="ARBA" id="ARBA00004308"/>
    </source>
</evidence>
<dbReference type="GeneID" id="5856908"/>
<dbReference type="InterPro" id="IPR026739">
    <property type="entry name" value="AP_beta"/>
</dbReference>
<sequence length="698" mass="78584">MTDLNRHDKYFQYSSPDELRMDLVGDKKAVSRKMAVMKRIIANASMGNDMSSLFSSVIDCLDIQELGMKKMVYLYLSNYGMAKKEPLPMCIDKFVQDALSQDAMIRALALRTMSSLLTPDMVQALLDPVRRGLFDKNAYVRKTAAMCVAKMHKFDAPLMERSGFIEKLNAMMMDSHKEVLTSAVAALFDISERSTTIQLNLNFKQANNLAGRLLECSEWGQTYILEVLMFYIPQTAQEAHMLVDTISRHLQLRSPTLAMTATKVALYLLNYIHDPERKNALCRWISRILVQHMQEPPEILFTILKNVQLIVQRRPLILASELAHFFCTYNDPEYVKLVKLDIIYRLTTCENAAQVVDELQECASDISVDVSRKAINVLGRLALKWDSIADACMAALENILQNNVQYALQESIIVIKDILRKYPDRYGYIVSVLCEHIPQLDEPQAKVSMIWILGHYVHRIDRCEQLLGHYIPTFLDEPAEVQLALMTATVKLFLRKPKAGADPVQKVLRWATEQATNPDCRDRGFFYTRLLTLEADLASSVVFAEIVPFEGAFDRMENHLLDQLLLHGSSLVTVFHQQPSIWMQNVKPRYMPDSPALEEASRSHASTHMHRAPPQYYTMTDASALLLPQSDTLDVSRSPDGVINHDTEQQRLGAPATATTAPAPSSASGSMNTTAAAASAAVVTQRPWTPPVAVGQLI</sequence>
<evidence type="ECO:0000256" key="3">
    <source>
        <dbReference type="ARBA" id="ARBA00022448"/>
    </source>
</evidence>
<dbReference type="InterPro" id="IPR011989">
    <property type="entry name" value="ARM-like"/>
</dbReference>
<dbReference type="GO" id="GO:0006886">
    <property type="term" value="P:intracellular protein transport"/>
    <property type="evidence" value="ECO:0007669"/>
    <property type="project" value="InterPro"/>
</dbReference>
<dbReference type="InParanoid" id="A8PT70"/>
<dbReference type="SUPFAM" id="SSF48371">
    <property type="entry name" value="ARM repeat"/>
    <property type="match status" value="1"/>
</dbReference>
<comment type="subcellular location">
    <subcellularLocation>
        <location evidence="1">Endomembrane system</location>
    </subcellularLocation>
</comment>
<evidence type="ECO:0000256" key="2">
    <source>
        <dbReference type="ARBA" id="ARBA00006613"/>
    </source>
</evidence>
<dbReference type="RefSeq" id="XP_001732602.1">
    <property type="nucleotide sequence ID" value="XM_001732550.1"/>
</dbReference>
<dbReference type="STRING" id="425265.A8PT70"/>
<gene>
    <name evidence="9" type="ORF">MGL_0377</name>
</gene>
<name>A8PT70_MALGO</name>
<dbReference type="InterPro" id="IPR002553">
    <property type="entry name" value="Clathrin/coatomer_adapt-like_N"/>
</dbReference>
<dbReference type="PIRSF" id="PIRSF002291">
    <property type="entry name" value="AP_complex_beta"/>
    <property type="match status" value="1"/>
</dbReference>
<keyword evidence="10" id="KW-1185">Reference proteome</keyword>
<dbReference type="Proteomes" id="UP000008837">
    <property type="component" value="Unassembled WGS sequence"/>
</dbReference>
<dbReference type="VEuPathDB" id="FungiDB:MGL_0377"/>
<evidence type="ECO:0000313" key="10">
    <source>
        <dbReference type="Proteomes" id="UP000008837"/>
    </source>
</evidence>
<comment type="similarity">
    <text evidence="2 6">Belongs to the adaptor complexes large subunit family.</text>
</comment>
<protein>
    <recommendedName>
        <fullName evidence="6">AP complex subunit beta</fullName>
    </recommendedName>
</protein>
<dbReference type="Gene3D" id="1.25.10.10">
    <property type="entry name" value="Leucine-rich Repeat Variant"/>
    <property type="match status" value="1"/>
</dbReference>
<dbReference type="EMBL" id="AAYY01000001">
    <property type="protein sequence ID" value="EDP45388.1"/>
    <property type="molecule type" value="Genomic_DNA"/>
</dbReference>
<keyword evidence="3 6" id="KW-0813">Transport</keyword>
<feature type="region of interest" description="Disordered" evidence="7">
    <location>
        <begin position="635"/>
        <end position="672"/>
    </location>
</feature>
<feature type="domain" description="Clathrin/coatomer adaptor adaptin-like N-terminal" evidence="8">
    <location>
        <begin position="25"/>
        <end position="532"/>
    </location>
</feature>
<evidence type="ECO:0000256" key="6">
    <source>
        <dbReference type="PIRNR" id="PIRNR002291"/>
    </source>
</evidence>
<comment type="function">
    <text evidence="6">Adaptins are components of the adaptor complexes which link clathrin to receptors in coated vesicles. Clathrin-associated protein complexes are believed to interact with the cytoplasmic tails of membrane proteins, leading to their selection and concentration.</text>
</comment>
<keyword evidence="4 6" id="KW-0653">Protein transport</keyword>
<dbReference type="PANTHER" id="PTHR11134">
    <property type="entry name" value="ADAPTOR COMPLEX SUBUNIT BETA FAMILY MEMBER"/>
    <property type="match status" value="1"/>
</dbReference>
<evidence type="ECO:0000313" key="9">
    <source>
        <dbReference type="EMBL" id="EDP45388.1"/>
    </source>
</evidence>